<dbReference type="GeneID" id="54464648"/>
<gene>
    <name evidence="2 4" type="ORF">BDZ99DRAFT_500870</name>
</gene>
<protein>
    <submittedName>
        <fullName evidence="2 4">NTF2-like protein</fullName>
    </submittedName>
</protein>
<keyword evidence="3" id="KW-1185">Reference proteome</keyword>
<name>A0A6A6YDB4_9PEZI</name>
<evidence type="ECO:0000313" key="3">
    <source>
        <dbReference type="Proteomes" id="UP000504636"/>
    </source>
</evidence>
<organism evidence="2">
    <name type="scientific">Mytilinidion resinicola</name>
    <dbReference type="NCBI Taxonomy" id="574789"/>
    <lineage>
        <taxon>Eukaryota</taxon>
        <taxon>Fungi</taxon>
        <taxon>Dikarya</taxon>
        <taxon>Ascomycota</taxon>
        <taxon>Pezizomycotina</taxon>
        <taxon>Dothideomycetes</taxon>
        <taxon>Pleosporomycetidae</taxon>
        <taxon>Mytilinidiales</taxon>
        <taxon>Mytilinidiaceae</taxon>
        <taxon>Mytilinidion</taxon>
    </lineage>
</organism>
<dbReference type="InterPro" id="IPR032710">
    <property type="entry name" value="NTF2-like_dom_sf"/>
</dbReference>
<accession>A0A6A6YDB4</accession>
<reference evidence="4" key="3">
    <citation type="submission" date="2025-04" db="UniProtKB">
        <authorList>
            <consortium name="RefSeq"/>
        </authorList>
    </citation>
    <scope>IDENTIFICATION</scope>
    <source>
        <strain evidence="4">CBS 304.34</strain>
    </source>
</reference>
<dbReference type="Pfam" id="PF12680">
    <property type="entry name" value="SnoaL_2"/>
    <property type="match status" value="1"/>
</dbReference>
<dbReference type="SUPFAM" id="SSF54427">
    <property type="entry name" value="NTF2-like"/>
    <property type="match status" value="1"/>
</dbReference>
<evidence type="ECO:0000313" key="2">
    <source>
        <dbReference type="EMBL" id="KAF2806816.1"/>
    </source>
</evidence>
<reference evidence="2 4" key="1">
    <citation type="journal article" date="2020" name="Stud. Mycol.">
        <title>101 Dothideomycetes genomes: a test case for predicting lifestyles and emergence of pathogens.</title>
        <authorList>
            <person name="Haridas S."/>
            <person name="Albert R."/>
            <person name="Binder M."/>
            <person name="Bloem J."/>
            <person name="Labutti K."/>
            <person name="Salamov A."/>
            <person name="Andreopoulos B."/>
            <person name="Baker S."/>
            <person name="Barry K."/>
            <person name="Bills G."/>
            <person name="Bluhm B."/>
            <person name="Cannon C."/>
            <person name="Castanera R."/>
            <person name="Culley D."/>
            <person name="Daum C."/>
            <person name="Ezra D."/>
            <person name="Gonzalez J."/>
            <person name="Henrissat B."/>
            <person name="Kuo A."/>
            <person name="Liang C."/>
            <person name="Lipzen A."/>
            <person name="Lutzoni F."/>
            <person name="Magnuson J."/>
            <person name="Mondo S."/>
            <person name="Nolan M."/>
            <person name="Ohm R."/>
            <person name="Pangilinan J."/>
            <person name="Park H.-J."/>
            <person name="Ramirez L."/>
            <person name="Alfaro M."/>
            <person name="Sun H."/>
            <person name="Tritt A."/>
            <person name="Yoshinaga Y."/>
            <person name="Zwiers L.-H."/>
            <person name="Turgeon B."/>
            <person name="Goodwin S."/>
            <person name="Spatafora J."/>
            <person name="Crous P."/>
            <person name="Grigoriev I."/>
        </authorList>
    </citation>
    <scope>NUCLEOTIDE SEQUENCE</scope>
    <source>
        <strain evidence="2 4">CBS 304.34</strain>
    </source>
</reference>
<proteinExistence type="predicted"/>
<dbReference type="RefSeq" id="XP_033573780.1">
    <property type="nucleotide sequence ID" value="XM_033723755.1"/>
</dbReference>
<evidence type="ECO:0000259" key="1">
    <source>
        <dbReference type="Pfam" id="PF12680"/>
    </source>
</evidence>
<dbReference type="AlphaFoldDB" id="A0A6A6YDB4"/>
<sequence length="120" mass="13277">MTPEETANLEAAKQWLKLWNEAADDMVDKCYAEDCMVEAMLSGHLLKGREELRALEHQMMAATPDRKMEINRYIVKGDIVVVECTVVGLAPVPVKSCAILTFKDGLIINDHSYGAPPSGE</sequence>
<reference evidence="4" key="2">
    <citation type="submission" date="2020-04" db="EMBL/GenBank/DDBJ databases">
        <authorList>
            <consortium name="NCBI Genome Project"/>
        </authorList>
    </citation>
    <scope>NUCLEOTIDE SEQUENCE</scope>
    <source>
        <strain evidence="4">CBS 304.34</strain>
    </source>
</reference>
<feature type="domain" description="SnoaL-like" evidence="1">
    <location>
        <begin position="13"/>
        <end position="108"/>
    </location>
</feature>
<dbReference type="Proteomes" id="UP000504636">
    <property type="component" value="Unplaced"/>
</dbReference>
<dbReference type="InterPro" id="IPR037401">
    <property type="entry name" value="SnoaL-like"/>
</dbReference>
<dbReference type="Gene3D" id="3.10.450.50">
    <property type="match status" value="1"/>
</dbReference>
<dbReference type="EMBL" id="MU003706">
    <property type="protein sequence ID" value="KAF2806816.1"/>
    <property type="molecule type" value="Genomic_DNA"/>
</dbReference>
<evidence type="ECO:0000313" key="4">
    <source>
        <dbReference type="RefSeq" id="XP_033573780.1"/>
    </source>
</evidence>